<dbReference type="Proteomes" id="UP000284598">
    <property type="component" value="Unassembled WGS sequence"/>
</dbReference>
<comment type="caution">
    <text evidence="1">The sequence shown here is derived from an EMBL/GenBank/DDBJ whole genome shotgun (WGS) entry which is preliminary data.</text>
</comment>
<dbReference type="AlphaFoldDB" id="A0A413S1S7"/>
<name>A0A413S1S7_9FIRM</name>
<reference evidence="1 2" key="1">
    <citation type="submission" date="2018-08" db="EMBL/GenBank/DDBJ databases">
        <title>A genome reference for cultivated species of the human gut microbiota.</title>
        <authorList>
            <person name="Zou Y."/>
            <person name="Xue W."/>
            <person name="Luo G."/>
        </authorList>
    </citation>
    <scope>NUCLEOTIDE SEQUENCE [LARGE SCALE GENOMIC DNA]</scope>
    <source>
        <strain evidence="1 2">AM43-2</strain>
    </source>
</reference>
<evidence type="ECO:0000313" key="2">
    <source>
        <dbReference type="Proteomes" id="UP000284598"/>
    </source>
</evidence>
<protein>
    <submittedName>
        <fullName evidence="1">Uncharacterized protein</fullName>
    </submittedName>
</protein>
<gene>
    <name evidence="1" type="ORF">DW929_05915</name>
</gene>
<accession>A0A413S1S7</accession>
<dbReference type="EMBL" id="QSFO01000005">
    <property type="protein sequence ID" value="RHA55279.1"/>
    <property type="molecule type" value="Genomic_DNA"/>
</dbReference>
<proteinExistence type="predicted"/>
<organism evidence="1 2">
    <name type="scientific">Eubacterium ventriosum</name>
    <dbReference type="NCBI Taxonomy" id="39496"/>
    <lineage>
        <taxon>Bacteria</taxon>
        <taxon>Bacillati</taxon>
        <taxon>Bacillota</taxon>
        <taxon>Clostridia</taxon>
        <taxon>Eubacteriales</taxon>
        <taxon>Eubacteriaceae</taxon>
        <taxon>Eubacterium</taxon>
    </lineage>
</organism>
<sequence length="130" mass="15717">MVFTKDENDISQYILQELYYIVSELIVEKRNIGYHPDTNTEFENSDYIIMRCSKELKPIFFEADNIDNWNGEVFPEELCFYRKKRNGFHILAMRKKHLYIMKQRGILTFLTKKALSSIEYKQINRLWNCS</sequence>
<dbReference type="RefSeq" id="WP_118025163.1">
    <property type="nucleotide sequence ID" value="NZ_QSFO01000005.1"/>
</dbReference>
<evidence type="ECO:0000313" key="1">
    <source>
        <dbReference type="EMBL" id="RHA55279.1"/>
    </source>
</evidence>